<protein>
    <submittedName>
        <fullName evidence="2">Uncharacterized protein</fullName>
    </submittedName>
</protein>
<comment type="caution">
    <text evidence="2">The sequence shown here is derived from an EMBL/GenBank/DDBJ whole genome shotgun (WGS) entry which is preliminary data.</text>
</comment>
<dbReference type="AlphaFoldDB" id="A0A0F8YZC0"/>
<sequence length="88" mass="9178">MTDAPTHTTTIIHAKPQKSVVAAFFLTLLFGPLGLLYATVAGGIVLIILAILIGVVTFGFGALITWPVSIIWGVVAAMMSKRTPSTPA</sequence>
<keyword evidence="1" id="KW-1133">Transmembrane helix</keyword>
<evidence type="ECO:0000313" key="2">
    <source>
        <dbReference type="EMBL" id="KKK86787.1"/>
    </source>
</evidence>
<organism evidence="2">
    <name type="scientific">marine sediment metagenome</name>
    <dbReference type="NCBI Taxonomy" id="412755"/>
    <lineage>
        <taxon>unclassified sequences</taxon>
        <taxon>metagenomes</taxon>
        <taxon>ecological metagenomes</taxon>
    </lineage>
</organism>
<keyword evidence="1" id="KW-0812">Transmembrane</keyword>
<evidence type="ECO:0000256" key="1">
    <source>
        <dbReference type="SAM" id="Phobius"/>
    </source>
</evidence>
<name>A0A0F8YZC0_9ZZZZ</name>
<gene>
    <name evidence="2" type="ORF">LCGC14_2759720</name>
</gene>
<dbReference type="EMBL" id="LAZR01050691">
    <property type="protein sequence ID" value="KKK86787.1"/>
    <property type="molecule type" value="Genomic_DNA"/>
</dbReference>
<accession>A0A0F8YZC0</accession>
<feature type="transmembrane region" description="Helical" evidence="1">
    <location>
        <begin position="20"/>
        <end position="38"/>
    </location>
</feature>
<proteinExistence type="predicted"/>
<feature type="transmembrane region" description="Helical" evidence="1">
    <location>
        <begin position="44"/>
        <end position="75"/>
    </location>
</feature>
<reference evidence="2" key="1">
    <citation type="journal article" date="2015" name="Nature">
        <title>Complex archaea that bridge the gap between prokaryotes and eukaryotes.</title>
        <authorList>
            <person name="Spang A."/>
            <person name="Saw J.H."/>
            <person name="Jorgensen S.L."/>
            <person name="Zaremba-Niedzwiedzka K."/>
            <person name="Martijn J."/>
            <person name="Lind A.E."/>
            <person name="van Eijk R."/>
            <person name="Schleper C."/>
            <person name="Guy L."/>
            <person name="Ettema T.J."/>
        </authorList>
    </citation>
    <scope>NUCLEOTIDE SEQUENCE</scope>
</reference>
<keyword evidence="1" id="KW-0472">Membrane</keyword>